<protein>
    <submittedName>
        <fullName evidence="2">EAL domain-containing protein</fullName>
    </submittedName>
</protein>
<name>A0ABT8E3S1_9BACL</name>
<dbReference type="PANTHER" id="PTHR33121:SF71">
    <property type="entry name" value="OXYGEN SENSOR PROTEIN DOSP"/>
    <property type="match status" value="1"/>
</dbReference>
<gene>
    <name evidence="2" type="ORF">QYF49_05760</name>
</gene>
<dbReference type="EMBL" id="JAUHLN010000001">
    <property type="protein sequence ID" value="MDN4072536.1"/>
    <property type="molecule type" value="Genomic_DNA"/>
</dbReference>
<reference evidence="2" key="1">
    <citation type="submission" date="2023-06" db="EMBL/GenBank/DDBJ databases">
        <title>Draft Genome Sequences of Representative Paenibacillus Polymyxa, Bacillus cereus, Fictibacillus sp., and Brevibacillus agri Strains Isolated from Amazonian Dark Earth.</title>
        <authorList>
            <person name="Pellegrinetti T.A."/>
            <person name="Cunha I.C.M."/>
            <person name="Chaves M.G."/>
            <person name="Freitas A.S."/>
            <person name="Silva A.V.R."/>
            <person name="Tsai S.M."/>
            <person name="Mendes L.W."/>
        </authorList>
    </citation>
    <scope>NUCLEOTIDE SEQUENCE</scope>
    <source>
        <strain evidence="2">CENA-BCM004</strain>
    </source>
</reference>
<dbReference type="SUPFAM" id="SSF141868">
    <property type="entry name" value="EAL domain-like"/>
    <property type="match status" value="1"/>
</dbReference>
<organism evidence="2 3">
    <name type="scientific">Fictibacillus terranigra</name>
    <dbReference type="NCBI Taxonomy" id="3058424"/>
    <lineage>
        <taxon>Bacteria</taxon>
        <taxon>Bacillati</taxon>
        <taxon>Bacillota</taxon>
        <taxon>Bacilli</taxon>
        <taxon>Bacillales</taxon>
        <taxon>Fictibacillaceae</taxon>
        <taxon>Fictibacillus</taxon>
    </lineage>
</organism>
<dbReference type="PROSITE" id="PS50883">
    <property type="entry name" value="EAL"/>
    <property type="match status" value="1"/>
</dbReference>
<dbReference type="InterPro" id="IPR035919">
    <property type="entry name" value="EAL_sf"/>
</dbReference>
<dbReference type="CDD" id="cd01948">
    <property type="entry name" value="EAL"/>
    <property type="match status" value="1"/>
</dbReference>
<proteinExistence type="predicted"/>
<dbReference type="PANTHER" id="PTHR33121">
    <property type="entry name" value="CYCLIC DI-GMP PHOSPHODIESTERASE PDEF"/>
    <property type="match status" value="1"/>
</dbReference>
<evidence type="ECO:0000313" key="3">
    <source>
        <dbReference type="Proteomes" id="UP001168694"/>
    </source>
</evidence>
<evidence type="ECO:0000259" key="1">
    <source>
        <dbReference type="PROSITE" id="PS50883"/>
    </source>
</evidence>
<evidence type="ECO:0000313" key="2">
    <source>
        <dbReference type="EMBL" id="MDN4072536.1"/>
    </source>
</evidence>
<sequence>MFELDPACLELEITEGMMQDFDSSLPNIRRLKELGVKISIDDFGTGYSSLSYLKVLPIETLKIDKSFLDDSLESFQGQALVKTIIDMGINLKFNVIAEGIEDRMQVEFLLSQGCLVGQGYFYSEPLSATECEAFFQKGLSPK</sequence>
<dbReference type="Proteomes" id="UP001168694">
    <property type="component" value="Unassembled WGS sequence"/>
</dbReference>
<dbReference type="Gene3D" id="3.20.20.450">
    <property type="entry name" value="EAL domain"/>
    <property type="match status" value="1"/>
</dbReference>
<dbReference type="RefSeq" id="WP_290398642.1">
    <property type="nucleotide sequence ID" value="NZ_JAUHLN010000001.1"/>
</dbReference>
<dbReference type="Pfam" id="PF00563">
    <property type="entry name" value="EAL"/>
    <property type="match status" value="1"/>
</dbReference>
<dbReference type="InterPro" id="IPR050706">
    <property type="entry name" value="Cyclic-di-GMP_PDE-like"/>
</dbReference>
<comment type="caution">
    <text evidence="2">The sequence shown here is derived from an EMBL/GenBank/DDBJ whole genome shotgun (WGS) entry which is preliminary data.</text>
</comment>
<accession>A0ABT8E3S1</accession>
<keyword evidence="3" id="KW-1185">Reference proteome</keyword>
<dbReference type="SMART" id="SM00052">
    <property type="entry name" value="EAL"/>
    <property type="match status" value="1"/>
</dbReference>
<feature type="domain" description="EAL" evidence="1">
    <location>
        <begin position="1"/>
        <end position="139"/>
    </location>
</feature>
<dbReference type="InterPro" id="IPR001633">
    <property type="entry name" value="EAL_dom"/>
</dbReference>